<keyword evidence="8" id="KW-1185">Reference proteome</keyword>
<evidence type="ECO:0000313" key="8">
    <source>
        <dbReference type="Proteomes" id="UP000770015"/>
    </source>
</evidence>
<dbReference type="AlphaFoldDB" id="A0A9P8UZK7"/>
<evidence type="ECO:0000256" key="1">
    <source>
        <dbReference type="ARBA" id="ARBA00004141"/>
    </source>
</evidence>
<dbReference type="PANTHER" id="PTHR45649:SF7">
    <property type="entry name" value="CHOLINE TRANSPORT PROTEIN"/>
    <property type="match status" value="1"/>
</dbReference>
<dbReference type="PIRSF" id="PIRSF006060">
    <property type="entry name" value="AA_transporter"/>
    <property type="match status" value="1"/>
</dbReference>
<name>A0A9P8UZK7_9PEZI</name>
<organism evidence="7 8">
    <name type="scientific">Plectosphaerella plurivora</name>
    <dbReference type="NCBI Taxonomy" id="936078"/>
    <lineage>
        <taxon>Eukaryota</taxon>
        <taxon>Fungi</taxon>
        <taxon>Dikarya</taxon>
        <taxon>Ascomycota</taxon>
        <taxon>Pezizomycotina</taxon>
        <taxon>Sordariomycetes</taxon>
        <taxon>Hypocreomycetidae</taxon>
        <taxon>Glomerellales</taxon>
        <taxon>Plectosphaerellaceae</taxon>
        <taxon>Plectosphaerella</taxon>
    </lineage>
</organism>
<feature type="transmembrane region" description="Helical" evidence="6">
    <location>
        <begin position="389"/>
        <end position="414"/>
    </location>
</feature>
<keyword evidence="5 6" id="KW-0472">Membrane</keyword>
<feature type="transmembrane region" description="Helical" evidence="6">
    <location>
        <begin position="229"/>
        <end position="250"/>
    </location>
</feature>
<evidence type="ECO:0000256" key="4">
    <source>
        <dbReference type="ARBA" id="ARBA00022989"/>
    </source>
</evidence>
<dbReference type="GO" id="GO:0022857">
    <property type="term" value="F:transmembrane transporter activity"/>
    <property type="evidence" value="ECO:0007669"/>
    <property type="project" value="InterPro"/>
</dbReference>
<protein>
    <submittedName>
        <fullName evidence="7">Amino acid/polyamine transporter I</fullName>
    </submittedName>
</protein>
<comment type="subcellular location">
    <subcellularLocation>
        <location evidence="1">Membrane</location>
        <topology evidence="1">Multi-pass membrane protein</topology>
    </subcellularLocation>
</comment>
<proteinExistence type="predicted"/>
<feature type="transmembrane region" description="Helical" evidence="6">
    <location>
        <begin position="329"/>
        <end position="349"/>
    </location>
</feature>
<feature type="transmembrane region" description="Helical" evidence="6">
    <location>
        <begin position="83"/>
        <end position="111"/>
    </location>
</feature>
<dbReference type="Gene3D" id="1.20.1740.10">
    <property type="entry name" value="Amino acid/polyamine transporter I"/>
    <property type="match status" value="1"/>
</dbReference>
<feature type="transmembrane region" description="Helical" evidence="6">
    <location>
        <begin position="355"/>
        <end position="377"/>
    </location>
</feature>
<gene>
    <name evidence="7" type="ORF">F5X68DRAFT_226086</name>
</gene>
<dbReference type="EMBL" id="JAGSXJ010000051">
    <property type="protein sequence ID" value="KAH6661536.1"/>
    <property type="molecule type" value="Genomic_DNA"/>
</dbReference>
<dbReference type="GO" id="GO:0016020">
    <property type="term" value="C:membrane"/>
    <property type="evidence" value="ECO:0007669"/>
    <property type="project" value="UniProtKB-SubCell"/>
</dbReference>
<dbReference type="InterPro" id="IPR002293">
    <property type="entry name" value="AA/rel_permease1"/>
</dbReference>
<dbReference type="Proteomes" id="UP000770015">
    <property type="component" value="Unassembled WGS sequence"/>
</dbReference>
<accession>A0A9P8UZK7</accession>
<dbReference type="Pfam" id="PF13520">
    <property type="entry name" value="AA_permease_2"/>
    <property type="match status" value="1"/>
</dbReference>
<reference evidence="7" key="1">
    <citation type="journal article" date="2021" name="Nat. Commun.">
        <title>Genetic determinants of endophytism in the Arabidopsis root mycobiome.</title>
        <authorList>
            <person name="Mesny F."/>
            <person name="Miyauchi S."/>
            <person name="Thiergart T."/>
            <person name="Pickel B."/>
            <person name="Atanasova L."/>
            <person name="Karlsson M."/>
            <person name="Huettel B."/>
            <person name="Barry K.W."/>
            <person name="Haridas S."/>
            <person name="Chen C."/>
            <person name="Bauer D."/>
            <person name="Andreopoulos W."/>
            <person name="Pangilinan J."/>
            <person name="LaButti K."/>
            <person name="Riley R."/>
            <person name="Lipzen A."/>
            <person name="Clum A."/>
            <person name="Drula E."/>
            <person name="Henrissat B."/>
            <person name="Kohler A."/>
            <person name="Grigoriev I.V."/>
            <person name="Martin F.M."/>
            <person name="Hacquard S."/>
        </authorList>
    </citation>
    <scope>NUCLEOTIDE SEQUENCE</scope>
    <source>
        <strain evidence="7">MPI-SDFR-AT-0117</strain>
    </source>
</reference>
<feature type="transmembrane region" description="Helical" evidence="6">
    <location>
        <begin position="149"/>
        <end position="167"/>
    </location>
</feature>
<keyword evidence="3 6" id="KW-0812">Transmembrane</keyword>
<comment type="caution">
    <text evidence="7">The sequence shown here is derived from an EMBL/GenBank/DDBJ whole genome shotgun (WGS) entry which is preliminary data.</text>
</comment>
<sequence length="463" mass="50417">MVLGAATTNTAIGMLFVLPAILPYGGPVLLVWGFLALTVVGLSAAMSLAELSSAMPDAGGQYVWVAMLAPKGPHRPMSYATALLSWAGAVCTGASTALGTTQLLFAMGTLINPNFVPTKWMGFLGLQGINLFTLLVCCFQNVIPKVAQGIISLSACLIIAFIATLAARNREWLSGRQVFVDNLIQETGWSNGIAFLIGSNSINWCYSTLDSIIHISEEIPNPRKNIPKALLLAIAVGFATGLPLILIYAFTLTDMETRYSVLSIMYEVFNQSKAAAIAFQIPFTISAGAAMFGIQVWQSRLAWTIACNRGFPFAKHLSRVHGAPFHSPIWALLWSAAFLALLGCLYLASDRAFNSLISASLVFQYTSYAVPISLLLWRGRSNFDHGPFWYPRLGLLANIIFLAWYPITVIFFSFPYGLPANSENMNYVAVVYGVTAIFFVALWFGYAKKHFTHPELGSTGHHL</sequence>
<keyword evidence="4 6" id="KW-1133">Transmembrane helix</keyword>
<keyword evidence="2" id="KW-0813">Transport</keyword>
<feature type="transmembrane region" description="Helical" evidence="6">
    <location>
        <begin position="123"/>
        <end position="143"/>
    </location>
</feature>
<feature type="transmembrane region" description="Helical" evidence="6">
    <location>
        <begin position="274"/>
        <end position="294"/>
    </location>
</feature>
<dbReference type="OrthoDB" id="3257095at2759"/>
<dbReference type="PANTHER" id="PTHR45649">
    <property type="entry name" value="AMINO-ACID PERMEASE BAT1"/>
    <property type="match status" value="1"/>
</dbReference>
<evidence type="ECO:0000256" key="6">
    <source>
        <dbReference type="SAM" id="Phobius"/>
    </source>
</evidence>
<evidence type="ECO:0000313" key="7">
    <source>
        <dbReference type="EMBL" id="KAH6661536.1"/>
    </source>
</evidence>
<feature type="transmembrane region" description="Helical" evidence="6">
    <location>
        <begin position="426"/>
        <end position="446"/>
    </location>
</feature>
<evidence type="ECO:0000256" key="5">
    <source>
        <dbReference type="ARBA" id="ARBA00023136"/>
    </source>
</evidence>
<evidence type="ECO:0000256" key="3">
    <source>
        <dbReference type="ARBA" id="ARBA00022692"/>
    </source>
</evidence>
<evidence type="ECO:0000256" key="2">
    <source>
        <dbReference type="ARBA" id="ARBA00022448"/>
    </source>
</evidence>